<sequence length="103" mass="11838">MEKDLETKQYSSLDKELTPKHHQIQVSEQPKPKPKLTLPPVFEKPPQPEQIPVPTPVFIRQTVPVAKPELSLKSSLKLKARIEELEKLLQEEIDKNKALTLKL</sequence>
<feature type="compositionally biased region" description="Basic and acidic residues" evidence="2">
    <location>
        <begin position="1"/>
        <end position="19"/>
    </location>
</feature>
<reference evidence="4" key="1">
    <citation type="journal article" date="2011" name="Genome Biol.">
        <title>Comparative genomics of the social amoebae Dictyostelium discoideum and Dictyostelium purpureum.</title>
        <authorList>
            <consortium name="US DOE Joint Genome Institute (JGI-PGF)"/>
            <person name="Sucgang R."/>
            <person name="Kuo A."/>
            <person name="Tian X."/>
            <person name="Salerno W."/>
            <person name="Parikh A."/>
            <person name="Feasley C.L."/>
            <person name="Dalin E."/>
            <person name="Tu H."/>
            <person name="Huang E."/>
            <person name="Barry K."/>
            <person name="Lindquist E."/>
            <person name="Shapiro H."/>
            <person name="Bruce D."/>
            <person name="Schmutz J."/>
            <person name="Salamov A."/>
            <person name="Fey P."/>
            <person name="Gaudet P."/>
            <person name="Anjard C."/>
            <person name="Babu M.M."/>
            <person name="Basu S."/>
            <person name="Bushmanova Y."/>
            <person name="van der Wel H."/>
            <person name="Katoh-Kurasawa M."/>
            <person name="Dinh C."/>
            <person name="Coutinho P.M."/>
            <person name="Saito T."/>
            <person name="Elias M."/>
            <person name="Schaap P."/>
            <person name="Kay R.R."/>
            <person name="Henrissat B."/>
            <person name="Eichinger L."/>
            <person name="Rivero F."/>
            <person name="Putnam N.H."/>
            <person name="West C.M."/>
            <person name="Loomis W.F."/>
            <person name="Chisholm R.L."/>
            <person name="Shaulsky G."/>
            <person name="Strassmann J.E."/>
            <person name="Queller D.C."/>
            <person name="Kuspa A."/>
            <person name="Grigoriev I.V."/>
        </authorList>
    </citation>
    <scope>NUCLEOTIDE SEQUENCE [LARGE SCALE GENOMIC DNA]</scope>
    <source>
        <strain evidence="4">QSDP1</strain>
    </source>
</reference>
<evidence type="ECO:0000313" key="4">
    <source>
        <dbReference type="Proteomes" id="UP000001064"/>
    </source>
</evidence>
<feature type="coiled-coil region" evidence="1">
    <location>
        <begin position="75"/>
        <end position="102"/>
    </location>
</feature>
<evidence type="ECO:0000256" key="1">
    <source>
        <dbReference type="SAM" id="Coils"/>
    </source>
</evidence>
<gene>
    <name evidence="3" type="ORF">DICPUDRAFT_156603</name>
</gene>
<evidence type="ECO:0000313" key="3">
    <source>
        <dbReference type="EMBL" id="EGC31518.1"/>
    </source>
</evidence>
<organism evidence="3 4">
    <name type="scientific">Dictyostelium purpureum</name>
    <name type="common">Slime mold</name>
    <dbReference type="NCBI Taxonomy" id="5786"/>
    <lineage>
        <taxon>Eukaryota</taxon>
        <taxon>Amoebozoa</taxon>
        <taxon>Evosea</taxon>
        <taxon>Eumycetozoa</taxon>
        <taxon>Dictyostelia</taxon>
        <taxon>Dictyosteliales</taxon>
        <taxon>Dictyosteliaceae</taxon>
        <taxon>Dictyostelium</taxon>
    </lineage>
</organism>
<feature type="region of interest" description="Disordered" evidence="2">
    <location>
        <begin position="1"/>
        <end position="53"/>
    </location>
</feature>
<dbReference type="EMBL" id="GL871248">
    <property type="protein sequence ID" value="EGC31518.1"/>
    <property type="molecule type" value="Genomic_DNA"/>
</dbReference>
<dbReference type="Proteomes" id="UP000001064">
    <property type="component" value="Unassembled WGS sequence"/>
</dbReference>
<dbReference type="KEGG" id="dpp:DICPUDRAFT_156603"/>
<dbReference type="RefSeq" id="XP_003291946.1">
    <property type="nucleotide sequence ID" value="XM_003291898.1"/>
</dbReference>
<keyword evidence="4" id="KW-1185">Reference proteome</keyword>
<keyword evidence="1" id="KW-0175">Coiled coil</keyword>
<proteinExistence type="predicted"/>
<dbReference type="AlphaFoldDB" id="F0ZX02"/>
<protein>
    <submittedName>
        <fullName evidence="3">Uncharacterized protein</fullName>
    </submittedName>
</protein>
<accession>F0ZX02</accession>
<dbReference type="VEuPathDB" id="AmoebaDB:DICPUDRAFT_156603"/>
<dbReference type="GeneID" id="10505694"/>
<name>F0ZX02_DICPU</name>
<dbReference type="InParanoid" id="F0ZX02"/>
<evidence type="ECO:0000256" key="2">
    <source>
        <dbReference type="SAM" id="MobiDB-lite"/>
    </source>
</evidence>
<feature type="compositionally biased region" description="Pro residues" evidence="2">
    <location>
        <begin position="42"/>
        <end position="53"/>
    </location>
</feature>